<dbReference type="GO" id="GO:0008235">
    <property type="term" value="F:metalloexopeptidase activity"/>
    <property type="evidence" value="ECO:0007669"/>
    <property type="project" value="TreeGrafter"/>
</dbReference>
<dbReference type="Pfam" id="PF14464">
    <property type="entry name" value="Prok-JAB"/>
    <property type="match status" value="1"/>
</dbReference>
<keyword evidence="3" id="KW-0378">Hydrolase</keyword>
<evidence type="ECO:0000256" key="3">
    <source>
        <dbReference type="ARBA" id="ARBA00022801"/>
    </source>
</evidence>
<evidence type="ECO:0000256" key="2">
    <source>
        <dbReference type="ARBA" id="ARBA00022723"/>
    </source>
</evidence>
<dbReference type="EMBL" id="VHJK01000001">
    <property type="protein sequence ID" value="TRD10808.1"/>
    <property type="molecule type" value="Genomic_DNA"/>
</dbReference>
<dbReference type="Gene3D" id="3.40.140.10">
    <property type="entry name" value="Cytidine Deaminase, domain 2"/>
    <property type="match status" value="1"/>
</dbReference>
<protein>
    <submittedName>
        <fullName evidence="7">M67 family metallopeptidase</fullName>
    </submittedName>
</protein>
<keyword evidence="4" id="KW-0862">Zinc</keyword>
<evidence type="ECO:0000313" key="7">
    <source>
        <dbReference type="EMBL" id="TRD10808.1"/>
    </source>
</evidence>
<dbReference type="CDD" id="cd08070">
    <property type="entry name" value="MPN_like"/>
    <property type="match status" value="1"/>
</dbReference>
<dbReference type="OrthoDB" id="9802958at2"/>
<dbReference type="RefSeq" id="WP_142787070.1">
    <property type="nucleotide sequence ID" value="NZ_VHJK01000001.1"/>
</dbReference>
<accession>A0A547P9H7</accession>
<dbReference type="InterPro" id="IPR051929">
    <property type="entry name" value="VirAsm_ModProt"/>
</dbReference>
<comment type="caution">
    <text evidence="7">The sequence shown here is derived from an EMBL/GenBank/DDBJ whole genome shotgun (WGS) entry which is preliminary data.</text>
</comment>
<dbReference type="SUPFAM" id="SSF102712">
    <property type="entry name" value="JAB1/MPN domain"/>
    <property type="match status" value="1"/>
</dbReference>
<dbReference type="InterPro" id="IPR028090">
    <property type="entry name" value="JAB_dom_prok"/>
</dbReference>
<dbReference type="SMART" id="SM00232">
    <property type="entry name" value="JAB_MPN"/>
    <property type="match status" value="1"/>
</dbReference>
<gene>
    <name evidence="7" type="ORF">FGU71_02280</name>
</gene>
<name>A0A547P9H7_9SPHN</name>
<evidence type="ECO:0000256" key="4">
    <source>
        <dbReference type="ARBA" id="ARBA00022833"/>
    </source>
</evidence>
<keyword evidence="2" id="KW-0479">Metal-binding</keyword>
<dbReference type="PANTHER" id="PTHR34858">
    <property type="entry name" value="CYSO-CYSTEINE PEPTIDASE"/>
    <property type="match status" value="1"/>
</dbReference>
<evidence type="ECO:0000256" key="1">
    <source>
        <dbReference type="ARBA" id="ARBA00022670"/>
    </source>
</evidence>
<sequence length="131" mass="14264">MSLEVSRAVIERMERAAIAAQPEEACAILLGQGNCISALLETRNVHPDPRTHFEIDPHALIRAFKAERSGGLQVIGYFHSHPSGDPSPSATDRAMAAHDGKVWAIFAGGTIAFWRDNKDNFDTLSYAMGTD</sequence>
<reference evidence="7 8" key="1">
    <citation type="submission" date="2019-06" db="EMBL/GenBank/DDBJ databases">
        <title>Erythrobacter insulae sp. nov., isolated from a tidal flat.</title>
        <authorList>
            <person name="Yoon J.-H."/>
        </authorList>
    </citation>
    <scope>NUCLEOTIDE SEQUENCE [LARGE SCALE GENOMIC DNA]</scope>
    <source>
        <strain evidence="7 8">JBTF-M21</strain>
    </source>
</reference>
<dbReference type="GO" id="GO:0006508">
    <property type="term" value="P:proteolysis"/>
    <property type="evidence" value="ECO:0007669"/>
    <property type="project" value="UniProtKB-KW"/>
</dbReference>
<dbReference type="InterPro" id="IPR000555">
    <property type="entry name" value="JAMM/MPN+_dom"/>
</dbReference>
<dbReference type="AlphaFoldDB" id="A0A547P9H7"/>
<evidence type="ECO:0000259" key="6">
    <source>
        <dbReference type="PROSITE" id="PS50249"/>
    </source>
</evidence>
<evidence type="ECO:0000256" key="5">
    <source>
        <dbReference type="ARBA" id="ARBA00023049"/>
    </source>
</evidence>
<dbReference type="InterPro" id="IPR037518">
    <property type="entry name" value="MPN"/>
</dbReference>
<feature type="domain" description="MPN" evidence="6">
    <location>
        <begin position="3"/>
        <end position="131"/>
    </location>
</feature>
<dbReference type="GO" id="GO:0008270">
    <property type="term" value="F:zinc ion binding"/>
    <property type="evidence" value="ECO:0007669"/>
    <property type="project" value="TreeGrafter"/>
</dbReference>
<organism evidence="7 8">
    <name type="scientific">Erythrobacter insulae</name>
    <dbReference type="NCBI Taxonomy" id="2584124"/>
    <lineage>
        <taxon>Bacteria</taxon>
        <taxon>Pseudomonadati</taxon>
        <taxon>Pseudomonadota</taxon>
        <taxon>Alphaproteobacteria</taxon>
        <taxon>Sphingomonadales</taxon>
        <taxon>Erythrobacteraceae</taxon>
        <taxon>Erythrobacter/Porphyrobacter group</taxon>
        <taxon>Erythrobacter</taxon>
    </lineage>
</organism>
<dbReference type="PANTHER" id="PTHR34858:SF1">
    <property type="entry name" value="CYSO-CYSTEINE PEPTIDASE"/>
    <property type="match status" value="1"/>
</dbReference>
<dbReference type="Proteomes" id="UP000316343">
    <property type="component" value="Unassembled WGS sequence"/>
</dbReference>
<keyword evidence="1" id="KW-0645">Protease</keyword>
<keyword evidence="8" id="KW-1185">Reference proteome</keyword>
<keyword evidence="5" id="KW-0482">Metalloprotease</keyword>
<evidence type="ECO:0000313" key="8">
    <source>
        <dbReference type="Proteomes" id="UP000316343"/>
    </source>
</evidence>
<proteinExistence type="predicted"/>
<dbReference type="PROSITE" id="PS50249">
    <property type="entry name" value="MPN"/>
    <property type="match status" value="1"/>
</dbReference>